<feature type="transmembrane region" description="Helical" evidence="7">
    <location>
        <begin position="223"/>
        <end position="248"/>
    </location>
</feature>
<sequence>MFQDFEQVLSNTRARLVLAALAFSVVGDGAAKVALLLRVHDAGAGPSGLAVMLVLFALPLVLLSGVAGALAERTDPRPVVVGAAGVQLVAAFGLAWRADLVLTGIGVLVLQTGFALANSTWVVTLPKLVDQEHVGALVSVEHSVVGIAVPAGAALGGVLVQHWGVSAPFVLDALTFLPLIGAGLLLRSWPTLEERVVRAGWRRRFLRTVVPLDGLTSLRAHPLLAVLAAAVLPFIVALESVNAVEVFLVKDVLGGNSSQFGLSEAAAGVAAVVGALLAVVVRTTDGRVRGVLALLGVISLVQIGQGLAPGIAAYIALAAAVGLLLGGLNAIVMTLMVTATDPTRRGRIVALVGGASRSCGMIALALGGGLGTVLGPRGTFVTVGLVGLVIAAAAHLAARRHLRSGREPSHAAFVHEGDSQPPS</sequence>
<dbReference type="InterPro" id="IPR010290">
    <property type="entry name" value="TM_effector"/>
</dbReference>
<dbReference type="Proteomes" id="UP000554054">
    <property type="component" value="Unassembled WGS sequence"/>
</dbReference>
<protein>
    <submittedName>
        <fullName evidence="9">Putative MFS family arabinose efflux permease</fullName>
    </submittedName>
</protein>
<feature type="transmembrane region" description="Helical" evidence="7">
    <location>
        <begin position="16"/>
        <end position="37"/>
    </location>
</feature>
<evidence type="ECO:0000256" key="7">
    <source>
        <dbReference type="SAM" id="Phobius"/>
    </source>
</evidence>
<evidence type="ECO:0000313" key="9">
    <source>
        <dbReference type="EMBL" id="NYF98018.1"/>
    </source>
</evidence>
<keyword evidence="3" id="KW-1003">Cell membrane</keyword>
<proteinExistence type="predicted"/>
<comment type="subcellular location">
    <subcellularLocation>
        <location evidence="1">Cell membrane</location>
        <topology evidence="1">Multi-pass membrane protein</topology>
    </subcellularLocation>
</comment>
<dbReference type="PANTHER" id="PTHR23513">
    <property type="entry name" value="INTEGRAL MEMBRANE EFFLUX PROTEIN-RELATED"/>
    <property type="match status" value="1"/>
</dbReference>
<dbReference type="GO" id="GO:0005886">
    <property type="term" value="C:plasma membrane"/>
    <property type="evidence" value="ECO:0007669"/>
    <property type="project" value="UniProtKB-SubCell"/>
</dbReference>
<dbReference type="GO" id="GO:0022857">
    <property type="term" value="F:transmembrane transporter activity"/>
    <property type="evidence" value="ECO:0007669"/>
    <property type="project" value="InterPro"/>
</dbReference>
<organism evidence="9 10">
    <name type="scientific">Janibacter cremeus</name>
    <dbReference type="NCBI Taxonomy" id="1285192"/>
    <lineage>
        <taxon>Bacteria</taxon>
        <taxon>Bacillati</taxon>
        <taxon>Actinomycetota</taxon>
        <taxon>Actinomycetes</taxon>
        <taxon>Micrococcales</taxon>
        <taxon>Intrasporangiaceae</taxon>
        <taxon>Janibacter</taxon>
    </lineage>
</organism>
<dbReference type="Gene3D" id="1.20.1250.20">
    <property type="entry name" value="MFS general substrate transporter like domains"/>
    <property type="match status" value="2"/>
</dbReference>
<evidence type="ECO:0000256" key="2">
    <source>
        <dbReference type="ARBA" id="ARBA00022448"/>
    </source>
</evidence>
<feature type="transmembrane region" description="Helical" evidence="7">
    <location>
        <begin position="49"/>
        <end position="71"/>
    </location>
</feature>
<accession>A0A852VQH2</accession>
<feature type="transmembrane region" description="Helical" evidence="7">
    <location>
        <begin position="169"/>
        <end position="186"/>
    </location>
</feature>
<dbReference type="InterPro" id="IPR036259">
    <property type="entry name" value="MFS_trans_sf"/>
</dbReference>
<comment type="caution">
    <text evidence="9">The sequence shown here is derived from an EMBL/GenBank/DDBJ whole genome shotgun (WGS) entry which is preliminary data.</text>
</comment>
<name>A0A852VQH2_9MICO</name>
<feature type="transmembrane region" description="Helical" evidence="7">
    <location>
        <begin position="144"/>
        <end position="163"/>
    </location>
</feature>
<dbReference type="InterPro" id="IPR020846">
    <property type="entry name" value="MFS_dom"/>
</dbReference>
<dbReference type="EMBL" id="JACCAE010000001">
    <property type="protein sequence ID" value="NYF98018.1"/>
    <property type="molecule type" value="Genomic_DNA"/>
</dbReference>
<evidence type="ECO:0000256" key="3">
    <source>
        <dbReference type="ARBA" id="ARBA00022475"/>
    </source>
</evidence>
<keyword evidence="2" id="KW-0813">Transport</keyword>
<feature type="transmembrane region" description="Helical" evidence="7">
    <location>
        <begin position="380"/>
        <end position="398"/>
    </location>
</feature>
<feature type="transmembrane region" description="Helical" evidence="7">
    <location>
        <begin position="311"/>
        <end position="336"/>
    </location>
</feature>
<reference evidence="9 10" key="1">
    <citation type="submission" date="2020-07" db="EMBL/GenBank/DDBJ databases">
        <title>Sequencing the genomes of 1000 actinobacteria strains.</title>
        <authorList>
            <person name="Klenk H.-P."/>
        </authorList>
    </citation>
    <scope>NUCLEOTIDE SEQUENCE [LARGE SCALE GENOMIC DNA]</scope>
    <source>
        <strain evidence="9 10">DSM 26154</strain>
    </source>
</reference>
<evidence type="ECO:0000256" key="1">
    <source>
        <dbReference type="ARBA" id="ARBA00004651"/>
    </source>
</evidence>
<dbReference type="SUPFAM" id="SSF103473">
    <property type="entry name" value="MFS general substrate transporter"/>
    <property type="match status" value="1"/>
</dbReference>
<dbReference type="PROSITE" id="PS50850">
    <property type="entry name" value="MFS"/>
    <property type="match status" value="1"/>
</dbReference>
<gene>
    <name evidence="9" type="ORF">BJY20_001410</name>
</gene>
<evidence type="ECO:0000256" key="4">
    <source>
        <dbReference type="ARBA" id="ARBA00022692"/>
    </source>
</evidence>
<feature type="transmembrane region" description="Helical" evidence="7">
    <location>
        <begin position="288"/>
        <end position="305"/>
    </location>
</feature>
<feature type="transmembrane region" description="Helical" evidence="7">
    <location>
        <begin position="348"/>
        <end position="374"/>
    </location>
</feature>
<evidence type="ECO:0000256" key="5">
    <source>
        <dbReference type="ARBA" id="ARBA00022989"/>
    </source>
</evidence>
<evidence type="ECO:0000259" key="8">
    <source>
        <dbReference type="PROSITE" id="PS50850"/>
    </source>
</evidence>
<feature type="transmembrane region" description="Helical" evidence="7">
    <location>
        <begin position="102"/>
        <end position="123"/>
    </location>
</feature>
<keyword evidence="4 7" id="KW-0812">Transmembrane</keyword>
<keyword evidence="10" id="KW-1185">Reference proteome</keyword>
<evidence type="ECO:0000313" key="10">
    <source>
        <dbReference type="Proteomes" id="UP000554054"/>
    </source>
</evidence>
<keyword evidence="6 7" id="KW-0472">Membrane</keyword>
<feature type="transmembrane region" description="Helical" evidence="7">
    <location>
        <begin position="78"/>
        <end position="96"/>
    </location>
</feature>
<keyword evidence="5 7" id="KW-1133">Transmembrane helix</keyword>
<dbReference type="AlphaFoldDB" id="A0A852VQH2"/>
<evidence type="ECO:0000256" key="6">
    <source>
        <dbReference type="ARBA" id="ARBA00023136"/>
    </source>
</evidence>
<feature type="domain" description="Major facilitator superfamily (MFS) profile" evidence="8">
    <location>
        <begin position="223"/>
        <end position="423"/>
    </location>
</feature>
<dbReference type="Pfam" id="PF05977">
    <property type="entry name" value="MFS_3"/>
    <property type="match status" value="1"/>
</dbReference>
<dbReference type="RefSeq" id="WP_185990878.1">
    <property type="nucleotide sequence ID" value="NZ_JACCAE010000001.1"/>
</dbReference>
<feature type="transmembrane region" description="Helical" evidence="7">
    <location>
        <begin position="260"/>
        <end position="281"/>
    </location>
</feature>
<dbReference type="PANTHER" id="PTHR23513:SF11">
    <property type="entry name" value="STAPHYLOFERRIN A TRANSPORTER"/>
    <property type="match status" value="1"/>
</dbReference>